<comment type="caution">
    <text evidence="4">The sequence shown here is derived from an EMBL/GenBank/DDBJ whole genome shotgun (WGS) entry which is preliminary data.</text>
</comment>
<dbReference type="EMBL" id="WTPX01000134">
    <property type="protein sequence ID" value="NNJ27255.1"/>
    <property type="molecule type" value="Genomic_DNA"/>
</dbReference>
<evidence type="ECO:0000313" key="4">
    <source>
        <dbReference type="EMBL" id="NNJ27255.1"/>
    </source>
</evidence>
<feature type="region of interest" description="Disordered" evidence="2">
    <location>
        <begin position="434"/>
        <end position="453"/>
    </location>
</feature>
<organism evidence="4 5">
    <name type="scientific">Alienimonas chondri</name>
    <dbReference type="NCBI Taxonomy" id="2681879"/>
    <lineage>
        <taxon>Bacteria</taxon>
        <taxon>Pseudomonadati</taxon>
        <taxon>Planctomycetota</taxon>
        <taxon>Planctomycetia</taxon>
        <taxon>Planctomycetales</taxon>
        <taxon>Planctomycetaceae</taxon>
        <taxon>Alienimonas</taxon>
    </lineage>
</organism>
<keyword evidence="1" id="KW-0862">Zinc</keyword>
<evidence type="ECO:0000259" key="3">
    <source>
        <dbReference type="PROSITE" id="PS50966"/>
    </source>
</evidence>
<dbReference type="Pfam" id="PF04434">
    <property type="entry name" value="SWIM"/>
    <property type="match status" value="1"/>
</dbReference>
<dbReference type="Proteomes" id="UP000609651">
    <property type="component" value="Unassembled WGS sequence"/>
</dbReference>
<sequence>MSAALLTVEWAEGLAPDASSLKNGRKLAGQAGKWSDRGQSDAALWGAFQGSGKTPYQVRIDLAGPAWKCSCPSRKLPCKHSLGLLIGAAEDDAFCPAGEPPDWVQEWLSKRESTAQAKATKAATAKPVDPKALAKRRAAREKKIAAGLERLELWLDDRLRGGLAEFETSGPGLFEKEAARLVDAQAGGLAARMRSLSEIPGSGPDWPDRLLAGLASLRLLTAAYRRQEELPEGLREDVRTLIGWNRSEKETIAEGERVDDAWLTLGTIEWDEDRVRGRRTWLKGVMTERTAEVVQFVPHMGAGGQGFPETFVEGCVQPMTLAFHPSAAPRRAVVVGRESEPVPVPLPPGRDVAGLLDEVADELAACPFRTRFAGVLAGVTPMIDNEKWWLRDEAGAGVRLAKDDWWALLTESGGRPLTVAGEYATDAVGGPRFRPLRWDAGAPKQQSPAGVER</sequence>
<evidence type="ECO:0000313" key="5">
    <source>
        <dbReference type="Proteomes" id="UP000609651"/>
    </source>
</evidence>
<dbReference type="RefSeq" id="WP_171189110.1">
    <property type="nucleotide sequence ID" value="NZ_WTPX01000134.1"/>
</dbReference>
<keyword evidence="1" id="KW-0479">Metal-binding</keyword>
<protein>
    <recommendedName>
        <fullName evidence="3">SWIM-type domain-containing protein</fullName>
    </recommendedName>
</protein>
<reference evidence="4 5" key="1">
    <citation type="journal article" date="2020" name="Syst. Appl. Microbiol.">
        <title>Alienimonas chondri sp. nov., a novel planctomycete isolated from the biofilm of the red alga Chondrus crispus.</title>
        <authorList>
            <person name="Vitorino I."/>
            <person name="Albuquerque L."/>
            <person name="Wiegand S."/>
            <person name="Kallscheuer N."/>
            <person name="da Costa M.S."/>
            <person name="Lobo-da-Cunha A."/>
            <person name="Jogler C."/>
            <person name="Lage O.M."/>
        </authorList>
    </citation>
    <scope>NUCLEOTIDE SEQUENCE [LARGE SCALE GENOMIC DNA]</scope>
    <source>
        <strain evidence="4 5">LzC2</strain>
    </source>
</reference>
<evidence type="ECO:0000256" key="1">
    <source>
        <dbReference type="PROSITE-ProRule" id="PRU00325"/>
    </source>
</evidence>
<proteinExistence type="predicted"/>
<keyword evidence="5" id="KW-1185">Reference proteome</keyword>
<name>A0ABX1VHA1_9PLAN</name>
<evidence type="ECO:0000256" key="2">
    <source>
        <dbReference type="SAM" id="MobiDB-lite"/>
    </source>
</evidence>
<accession>A0ABX1VHA1</accession>
<keyword evidence="1" id="KW-0863">Zinc-finger</keyword>
<gene>
    <name evidence="4" type="ORF">LzC2_33560</name>
</gene>
<dbReference type="PROSITE" id="PS50966">
    <property type="entry name" value="ZF_SWIM"/>
    <property type="match status" value="1"/>
</dbReference>
<feature type="domain" description="SWIM-type" evidence="3">
    <location>
        <begin position="56"/>
        <end position="89"/>
    </location>
</feature>
<feature type="compositionally biased region" description="Polar residues" evidence="2">
    <location>
        <begin position="444"/>
        <end position="453"/>
    </location>
</feature>
<dbReference type="InterPro" id="IPR007527">
    <property type="entry name" value="Znf_SWIM"/>
</dbReference>